<name>A0A150IH87_9EURY</name>
<dbReference type="Proteomes" id="UP000075578">
    <property type="component" value="Unassembled WGS sequence"/>
</dbReference>
<evidence type="ECO:0000313" key="1">
    <source>
        <dbReference type="EMBL" id="KYC44312.1"/>
    </source>
</evidence>
<comment type="caution">
    <text evidence="1">The sequence shown here is derived from an EMBL/GenBank/DDBJ whole genome shotgun (WGS) entry which is preliminary data.</text>
</comment>
<evidence type="ECO:0000313" key="2">
    <source>
        <dbReference type="Proteomes" id="UP000075578"/>
    </source>
</evidence>
<dbReference type="AlphaFoldDB" id="A0A150IH87"/>
<dbReference type="EMBL" id="LNGD01000303">
    <property type="protein sequence ID" value="KYC44312.1"/>
    <property type="molecule type" value="Genomic_DNA"/>
</dbReference>
<proteinExistence type="predicted"/>
<organism evidence="1 2">
    <name type="scientific">Candidatus Methanofastidiosum methylothiophilum</name>
    <dbReference type="NCBI Taxonomy" id="1705564"/>
    <lineage>
        <taxon>Archaea</taxon>
        <taxon>Methanobacteriati</taxon>
        <taxon>Methanobacteriota</taxon>
        <taxon>Stenosarchaea group</taxon>
        <taxon>Candidatus Methanofastidiosia</taxon>
        <taxon>Candidatus Methanofastidiosales</taxon>
        <taxon>Candidatus Methanofastidiosaceae</taxon>
        <taxon>Candidatus Methanofastidiosum</taxon>
    </lineage>
</organism>
<gene>
    <name evidence="1" type="ORF">AMQ74_01986</name>
</gene>
<reference evidence="1 2" key="1">
    <citation type="journal article" date="2016" name="ISME J.">
        <title>Chasing the elusive Euryarchaeota class WSA2: genomes reveal a uniquely fastidious methyl-reducing methanogen.</title>
        <authorList>
            <person name="Nobu M.K."/>
            <person name="Narihiro T."/>
            <person name="Kuroda K."/>
            <person name="Mei R."/>
            <person name="Liu W.T."/>
        </authorList>
    </citation>
    <scope>NUCLEOTIDE SEQUENCE [LARGE SCALE GENOMIC DNA]</scope>
    <source>
        <strain evidence="1">U1lsi0528_Bin089</strain>
    </source>
</reference>
<protein>
    <submittedName>
        <fullName evidence="1">Uncharacterized protein</fullName>
    </submittedName>
</protein>
<accession>A0A150IH87</accession>
<sequence length="73" mass="8456">MKIKMTEEQFKEKIEREIREKFFTLKEGGYPPEYFIKKNIDLSPGIQLKAINKIFVSMEKEGLIVTEGGVCGE</sequence>